<evidence type="ECO:0000256" key="1">
    <source>
        <dbReference type="ARBA" id="ARBA00022649"/>
    </source>
</evidence>
<accession>I3ZU30</accession>
<dbReference type="AlphaFoldDB" id="I3ZU30"/>
<evidence type="ECO:0000313" key="3">
    <source>
        <dbReference type="EMBL" id="AFL95214.1"/>
    </source>
</evidence>
<name>I3ZU30_THECF</name>
<proteinExistence type="inferred from homology"/>
<dbReference type="InterPro" id="IPR003847">
    <property type="entry name" value="Put_antitoxin"/>
</dbReference>
<reference evidence="3 4" key="1">
    <citation type="journal article" date="2012" name="J. Bacteriol.">
        <title>Complete Genome Sequence of the Hyperthermophilic Archaeon Thermococcus sp. Strain CL1, Isolated from a Paralvinella sp. Polychaete Worm Collected from a Hydrothermal Vent.</title>
        <authorList>
            <person name="Jung J.H."/>
            <person name="Holden J.F."/>
            <person name="Seo D.H."/>
            <person name="Park K.H."/>
            <person name="Shin H."/>
            <person name="Ryu S."/>
            <person name="Lee J.H."/>
            <person name="Park C.S."/>
        </authorList>
    </citation>
    <scope>NUCLEOTIDE SEQUENCE [LARGE SCALE GENOMIC DNA]</scope>
    <source>
        <strain evidence="4">DSM 27260 / KACC 17922 / CL1</strain>
    </source>
</reference>
<comment type="similarity">
    <text evidence="2">Belongs to the UPF0330 family.</text>
</comment>
<dbReference type="HOGENOM" id="CLU_170073_3_0_2"/>
<comment type="function">
    <text evidence="2">Possibly the antitoxin component of a toxin-antitoxin (TA) module.</text>
</comment>
<organism evidence="3 4">
    <name type="scientific">Thermococcus cleftensis (strain DSM 27260 / KACC 17922 / CL1)</name>
    <dbReference type="NCBI Taxonomy" id="163003"/>
    <lineage>
        <taxon>Archaea</taxon>
        <taxon>Methanobacteriati</taxon>
        <taxon>Methanobacteriota</taxon>
        <taxon>Thermococci</taxon>
        <taxon>Thermococcales</taxon>
        <taxon>Thermococcaceae</taxon>
        <taxon>Thermococcus</taxon>
    </lineage>
</organism>
<dbReference type="STRING" id="163003.CL1_1011"/>
<evidence type="ECO:0000313" key="4">
    <source>
        <dbReference type="Proteomes" id="UP000006064"/>
    </source>
</evidence>
<dbReference type="KEGG" id="thm:CL1_1011"/>
<keyword evidence="1" id="KW-1277">Toxin-antitoxin system</keyword>
<sequence length="93" mass="10989">MLKCDACIQCIGGVMVKTITISDDVYEELLRIKGKKSFSELFRELLRERKGNADALRHLYGILSEEEYRETRKKLEEIEGEFERWERSLTRTS</sequence>
<evidence type="ECO:0000256" key="2">
    <source>
        <dbReference type="HAMAP-Rule" id="MF_00794"/>
    </source>
</evidence>
<keyword evidence="4" id="KW-1185">Reference proteome</keyword>
<dbReference type="HAMAP" id="MF_00794">
    <property type="entry name" value="UPF0330"/>
    <property type="match status" value="1"/>
</dbReference>
<gene>
    <name evidence="3" type="ORF">CL1_1011</name>
</gene>
<protein>
    <recommendedName>
        <fullName evidence="2">Putative antitoxin CL1_1011</fullName>
    </recommendedName>
</protein>
<dbReference type="Proteomes" id="UP000006064">
    <property type="component" value="Chromosome"/>
</dbReference>
<dbReference type="Pfam" id="PF02697">
    <property type="entry name" value="VAPB_antitox"/>
    <property type="match status" value="1"/>
</dbReference>
<dbReference type="EMBL" id="CP003651">
    <property type="protein sequence ID" value="AFL95214.1"/>
    <property type="molecule type" value="Genomic_DNA"/>
</dbReference>